<evidence type="ECO:0000256" key="14">
    <source>
        <dbReference type="SAM" id="Coils"/>
    </source>
</evidence>
<feature type="coiled-coil region" evidence="14">
    <location>
        <begin position="66"/>
        <end position="144"/>
    </location>
</feature>
<evidence type="ECO:0000256" key="6">
    <source>
        <dbReference type="ARBA" id="ARBA00022989"/>
    </source>
</evidence>
<evidence type="ECO:0000256" key="7">
    <source>
        <dbReference type="ARBA" id="ARBA00023065"/>
    </source>
</evidence>
<keyword evidence="12" id="KW-1003">Cell membrane</keyword>
<keyword evidence="9 12" id="KW-0066">ATP synthesis</keyword>
<dbReference type="CDD" id="cd06503">
    <property type="entry name" value="ATP-synt_Fo_b"/>
    <property type="match status" value="1"/>
</dbReference>
<dbReference type="Pfam" id="PF00430">
    <property type="entry name" value="ATP-synt_B"/>
    <property type="match status" value="1"/>
</dbReference>
<evidence type="ECO:0000256" key="9">
    <source>
        <dbReference type="ARBA" id="ARBA00023310"/>
    </source>
</evidence>
<keyword evidence="4 12" id="KW-0812">Transmembrane</keyword>
<keyword evidence="5 12" id="KW-0375">Hydrogen ion transport</keyword>
<comment type="subunit">
    <text evidence="12">F-type ATPases have 2 components, F(1) - the catalytic core - and F(0) - the membrane proton channel. F(1) has five subunits: alpha(3), beta(3), gamma(1), delta(1), epsilon(1). F(0) has three main subunits: a(1), b(2) and c(10-14). The alpha and beta chains form an alternating ring which encloses part of the gamma chain. F(1) is attached to F(0) by a central stalk formed by the gamma and epsilon chains, while a peripheral stalk is formed by the delta and b chains.</text>
</comment>
<dbReference type="STRING" id="48003.BLA55_00910"/>
<dbReference type="EMBL" id="CP017813">
    <property type="protein sequence ID" value="APJ38243.1"/>
    <property type="molecule type" value="Genomic_DNA"/>
</dbReference>
<evidence type="ECO:0000256" key="10">
    <source>
        <dbReference type="ARBA" id="ARBA00025198"/>
    </source>
</evidence>
<keyword evidence="6 12" id="KW-1133">Transmembrane helix</keyword>
<dbReference type="GO" id="GO:0045259">
    <property type="term" value="C:proton-transporting ATP synthase complex"/>
    <property type="evidence" value="ECO:0007669"/>
    <property type="project" value="UniProtKB-KW"/>
</dbReference>
<comment type="function">
    <text evidence="12">Component of the F(0) channel, it forms part of the peripheral stalk, linking F(1) to F(0).</text>
</comment>
<evidence type="ECO:0000256" key="5">
    <source>
        <dbReference type="ARBA" id="ARBA00022781"/>
    </source>
</evidence>
<evidence type="ECO:0000256" key="1">
    <source>
        <dbReference type="ARBA" id="ARBA00005513"/>
    </source>
</evidence>
<keyword evidence="2 12" id="KW-0813">Transport</keyword>
<feature type="transmembrane region" description="Helical" evidence="12">
    <location>
        <begin position="26"/>
        <end position="48"/>
    </location>
</feature>
<dbReference type="KEGG" id="mpul:BLA55_00910"/>
<dbReference type="GO" id="GO:0005886">
    <property type="term" value="C:plasma membrane"/>
    <property type="evidence" value="ECO:0007669"/>
    <property type="project" value="UniProtKB-SubCell"/>
</dbReference>
<keyword evidence="16" id="KW-1185">Reference proteome</keyword>
<keyword evidence="3 12" id="KW-0138">CF(0)</keyword>
<comment type="similarity">
    <text evidence="1 12 13">Belongs to the ATPase B chain family.</text>
</comment>
<dbReference type="PANTHER" id="PTHR33445:SF2">
    <property type="entry name" value="ATP SYNTHASE SUBUNIT B', CHLOROPLASTIC"/>
    <property type="match status" value="1"/>
</dbReference>
<dbReference type="GO" id="GO:0012505">
    <property type="term" value="C:endomembrane system"/>
    <property type="evidence" value="ECO:0007669"/>
    <property type="project" value="UniProtKB-SubCell"/>
</dbReference>
<reference evidence="16" key="1">
    <citation type="submission" date="2016-10" db="EMBL/GenBank/DDBJ databases">
        <authorList>
            <person name="Beylefeld A."/>
            <person name="Abolnik C."/>
        </authorList>
    </citation>
    <scope>NUCLEOTIDE SEQUENCE [LARGE SCALE GENOMIC DNA]</scope>
    <source>
        <strain evidence="16">B359_6</strain>
    </source>
</reference>
<dbReference type="RefSeq" id="WP_073372247.1">
    <property type="nucleotide sequence ID" value="NZ_CP017813.1"/>
</dbReference>
<keyword evidence="7 12" id="KW-0406">Ion transport</keyword>
<dbReference type="InterPro" id="IPR050059">
    <property type="entry name" value="ATP_synthase_B_chain"/>
</dbReference>
<gene>
    <name evidence="12" type="primary">atpF</name>
    <name evidence="15" type="ORF">BLA55_00910</name>
</gene>
<protein>
    <recommendedName>
        <fullName evidence="12">ATP synthase subunit b</fullName>
    </recommendedName>
    <alternativeName>
        <fullName evidence="12">ATP synthase F(0) sector subunit b</fullName>
    </alternativeName>
    <alternativeName>
        <fullName evidence="12">ATPase subunit I</fullName>
    </alternativeName>
    <alternativeName>
        <fullName evidence="12">F-type ATPase subunit b</fullName>
        <shortName evidence="12">F-ATPase subunit b</shortName>
    </alternativeName>
</protein>
<dbReference type="InterPro" id="IPR005864">
    <property type="entry name" value="ATP_synth_F0_bsu_bac"/>
</dbReference>
<accession>A0A1L4FRK7</accession>
<proteinExistence type="inferred from homology"/>
<evidence type="ECO:0000256" key="8">
    <source>
        <dbReference type="ARBA" id="ARBA00023136"/>
    </source>
</evidence>
<name>A0A1L4FRK7_9BACT</name>
<keyword evidence="14" id="KW-0175">Coiled coil</keyword>
<evidence type="ECO:0000313" key="16">
    <source>
        <dbReference type="Proteomes" id="UP000184322"/>
    </source>
</evidence>
<evidence type="ECO:0000256" key="11">
    <source>
        <dbReference type="ARBA" id="ARBA00037847"/>
    </source>
</evidence>
<evidence type="ECO:0000313" key="15">
    <source>
        <dbReference type="EMBL" id="APJ38243.1"/>
    </source>
</evidence>
<comment type="subcellular location">
    <subcellularLocation>
        <location evidence="12">Cell membrane</location>
        <topology evidence="12">Single-pass membrane protein</topology>
    </subcellularLocation>
    <subcellularLocation>
        <location evidence="11">Endomembrane system</location>
        <topology evidence="11">Single-pass membrane protein</topology>
    </subcellularLocation>
</comment>
<comment type="function">
    <text evidence="10 12">F(1)F(0) ATP synthase produces ATP from ADP in the presence of a proton or sodium gradient. F-type ATPases consist of two structural domains, F(1) containing the extramembraneous catalytic core and F(0) containing the membrane proton channel, linked together by a central stalk and a peripheral stalk. During catalysis, ATP synthesis in the catalytic domain of F(1) is coupled via a rotary mechanism of the central stalk subunits to proton translocation.</text>
</comment>
<organism evidence="15 16">
    <name type="scientific">Mycoplasmopsis pullorum</name>
    <dbReference type="NCBI Taxonomy" id="48003"/>
    <lineage>
        <taxon>Bacteria</taxon>
        <taxon>Bacillati</taxon>
        <taxon>Mycoplasmatota</taxon>
        <taxon>Mycoplasmoidales</taxon>
        <taxon>Metamycoplasmataceae</taxon>
        <taxon>Mycoplasmopsis</taxon>
    </lineage>
</organism>
<dbReference type="NCBIfam" id="TIGR01144">
    <property type="entry name" value="ATP_synt_b"/>
    <property type="match status" value="1"/>
</dbReference>
<dbReference type="GO" id="GO:0046961">
    <property type="term" value="F:proton-transporting ATPase activity, rotational mechanism"/>
    <property type="evidence" value="ECO:0007669"/>
    <property type="project" value="TreeGrafter"/>
</dbReference>
<evidence type="ECO:0000256" key="12">
    <source>
        <dbReference type="HAMAP-Rule" id="MF_01398"/>
    </source>
</evidence>
<evidence type="ECO:0000256" key="4">
    <source>
        <dbReference type="ARBA" id="ARBA00022692"/>
    </source>
</evidence>
<dbReference type="InterPro" id="IPR002146">
    <property type="entry name" value="ATP_synth_b/b'su_bac/chlpt"/>
</dbReference>
<evidence type="ECO:0000256" key="3">
    <source>
        <dbReference type="ARBA" id="ARBA00022547"/>
    </source>
</evidence>
<sequence>MNSTWFVNADLGTSVSEKFQTIFPNLWMMLATIISFVLAFIFLTCFLYKPVKNKMKERHDFIQSNIDSSVEQKEKAIQKVNEANLKLQEAHRQADSIVNKAKMRAEKVIISYTAKAKKESINLLAEANLDIQSQQKEFEKQSKEKIAQAAVELAKKILNREISSSTQEEIINEFLNSDKDNKKNVSKN</sequence>
<dbReference type="GO" id="GO:0046933">
    <property type="term" value="F:proton-transporting ATP synthase activity, rotational mechanism"/>
    <property type="evidence" value="ECO:0007669"/>
    <property type="project" value="UniProtKB-UniRule"/>
</dbReference>
<dbReference type="AlphaFoldDB" id="A0A1L4FRK7"/>
<dbReference type="HAMAP" id="MF_01398">
    <property type="entry name" value="ATP_synth_b_bprime"/>
    <property type="match status" value="1"/>
</dbReference>
<dbReference type="SUPFAM" id="SSF81573">
    <property type="entry name" value="F1F0 ATP synthase subunit B, membrane domain"/>
    <property type="match status" value="1"/>
</dbReference>
<dbReference type="Proteomes" id="UP000184322">
    <property type="component" value="Chromosome"/>
</dbReference>
<dbReference type="Gene3D" id="1.20.5.620">
    <property type="entry name" value="F1F0 ATP synthase subunit B, membrane domain"/>
    <property type="match status" value="1"/>
</dbReference>
<dbReference type="OrthoDB" id="400556at2"/>
<dbReference type="PANTHER" id="PTHR33445">
    <property type="entry name" value="ATP SYNTHASE SUBUNIT B', CHLOROPLASTIC"/>
    <property type="match status" value="1"/>
</dbReference>
<keyword evidence="8 12" id="KW-0472">Membrane</keyword>
<dbReference type="InterPro" id="IPR028987">
    <property type="entry name" value="ATP_synth_B-like_membr_sf"/>
</dbReference>
<evidence type="ECO:0000256" key="2">
    <source>
        <dbReference type="ARBA" id="ARBA00022448"/>
    </source>
</evidence>
<evidence type="ECO:0000256" key="13">
    <source>
        <dbReference type="RuleBase" id="RU003848"/>
    </source>
</evidence>